<accession>A0A0D6PGY2</accession>
<evidence type="ECO:0000313" key="2">
    <source>
        <dbReference type="EMBL" id="GAN80468.1"/>
    </source>
</evidence>
<dbReference type="PANTHER" id="PTHR13622:SF8">
    <property type="entry name" value="THIAMIN PYROPHOSPHOKINASE 1"/>
    <property type="match status" value="1"/>
</dbReference>
<gene>
    <name evidence="2" type="ORF">Aam_047_049</name>
</gene>
<evidence type="ECO:0000259" key="1">
    <source>
        <dbReference type="PROSITE" id="PS51462"/>
    </source>
</evidence>
<dbReference type="GO" id="GO:0044715">
    <property type="term" value="F:8-oxo-dGDP phosphatase activity"/>
    <property type="evidence" value="ECO:0007669"/>
    <property type="project" value="TreeGrafter"/>
</dbReference>
<dbReference type="RefSeq" id="WP_241869375.1">
    <property type="nucleotide sequence ID" value="NZ_BANC01000046.1"/>
</dbReference>
<dbReference type="STRING" id="1120923.SAMN02746095_01678"/>
<dbReference type="CDD" id="cd03676">
    <property type="entry name" value="NUDIX_Tnr3_like"/>
    <property type="match status" value="1"/>
</dbReference>
<dbReference type="FunFam" id="3.90.79.10:FF:000019">
    <property type="entry name" value="Thiamin pyrophosphokinase, putative"/>
    <property type="match status" value="1"/>
</dbReference>
<protein>
    <submittedName>
        <fullName evidence="2">Thiamin pyrophosphokinase</fullName>
    </submittedName>
</protein>
<feature type="domain" description="Nudix hydrolase" evidence="1">
    <location>
        <begin position="117"/>
        <end position="258"/>
    </location>
</feature>
<comment type="caution">
    <text evidence="2">The sequence shown here is derived from an EMBL/GenBank/DDBJ whole genome shotgun (WGS) entry which is preliminary data.</text>
</comment>
<sequence>MTLHMASDSQIAKLLAAIDFCHSAMLPGDRLALAAGPQHFGYMKPALAERLRGLDAAIKISSGRVDLPVALLPQLNELAAAIGISTRAEDFDVRAEPDGPVLGVLDRGALPSFGVIGVGVHLNGLVRKPGGLHLWVAKRAANKKLDPGKLDHLVAGGVPAGYTPFAALLKEAEEEAGLDESTAVKAKLVARFRYNMERPEGLRRDVIHAYDLELPKDFVPRPMDGEVESFALWPLPQVKEALLTTDMFKFNVVLVLLDLLLRQGLFTPEETEILKTALHRA</sequence>
<keyword evidence="3" id="KW-1185">Reference proteome</keyword>
<dbReference type="Pfam" id="PF00293">
    <property type="entry name" value="NUDIX"/>
    <property type="match status" value="1"/>
</dbReference>
<keyword evidence="2" id="KW-0418">Kinase</keyword>
<proteinExistence type="predicted"/>
<organism evidence="2 3">
    <name type="scientific">Acidocella aminolytica 101 = DSM 11237</name>
    <dbReference type="NCBI Taxonomy" id="1120923"/>
    <lineage>
        <taxon>Bacteria</taxon>
        <taxon>Pseudomonadati</taxon>
        <taxon>Pseudomonadota</taxon>
        <taxon>Alphaproteobacteria</taxon>
        <taxon>Acetobacterales</taxon>
        <taxon>Acidocellaceae</taxon>
        <taxon>Acidocella</taxon>
    </lineage>
</organism>
<dbReference type="PROSITE" id="PS51462">
    <property type="entry name" value="NUDIX"/>
    <property type="match status" value="1"/>
</dbReference>
<dbReference type="GO" id="GO:0016301">
    <property type="term" value="F:kinase activity"/>
    <property type="evidence" value="ECO:0007669"/>
    <property type="project" value="UniProtKB-KW"/>
</dbReference>
<dbReference type="AlphaFoldDB" id="A0A0D6PGY2"/>
<dbReference type="Proteomes" id="UP000032668">
    <property type="component" value="Unassembled WGS sequence"/>
</dbReference>
<dbReference type="SUPFAM" id="SSF55811">
    <property type="entry name" value="Nudix"/>
    <property type="match status" value="1"/>
</dbReference>
<keyword evidence="2" id="KW-0808">Transferase</keyword>
<dbReference type="PANTHER" id="PTHR13622">
    <property type="entry name" value="THIAMIN PYROPHOSPHOKINASE"/>
    <property type="match status" value="1"/>
</dbReference>
<name>A0A0D6PGY2_9PROT</name>
<dbReference type="InterPro" id="IPR015797">
    <property type="entry name" value="NUDIX_hydrolase-like_dom_sf"/>
</dbReference>
<dbReference type="Gene3D" id="3.90.79.10">
    <property type="entry name" value="Nucleoside Triphosphate Pyrophosphohydrolase"/>
    <property type="match status" value="1"/>
</dbReference>
<dbReference type="InterPro" id="IPR000086">
    <property type="entry name" value="NUDIX_hydrolase_dom"/>
</dbReference>
<dbReference type="EMBL" id="BANC01000046">
    <property type="protein sequence ID" value="GAN80468.1"/>
    <property type="molecule type" value="Genomic_DNA"/>
</dbReference>
<evidence type="ECO:0000313" key="3">
    <source>
        <dbReference type="Proteomes" id="UP000032668"/>
    </source>
</evidence>
<reference evidence="2 3" key="1">
    <citation type="submission" date="2012-11" db="EMBL/GenBank/DDBJ databases">
        <title>Whole genome sequence of Acidocella aminolytica 101 = DSM 11237.</title>
        <authorList>
            <person name="Azuma Y."/>
            <person name="Higashiura N."/>
            <person name="Hirakawa H."/>
            <person name="Matsushita K."/>
        </authorList>
    </citation>
    <scope>NUCLEOTIDE SEQUENCE [LARGE SCALE GENOMIC DNA]</scope>
    <source>
        <strain evidence="3">101 / DSM 11237</strain>
    </source>
</reference>